<dbReference type="GO" id="GO:0016763">
    <property type="term" value="F:pentosyltransferase activity"/>
    <property type="evidence" value="ECO:0007669"/>
    <property type="project" value="TreeGrafter"/>
</dbReference>
<dbReference type="GO" id="GO:0010041">
    <property type="term" value="P:response to iron(III) ion"/>
    <property type="evidence" value="ECO:0007669"/>
    <property type="project" value="TreeGrafter"/>
</dbReference>
<feature type="transmembrane region" description="Helical" evidence="8">
    <location>
        <begin position="428"/>
        <end position="447"/>
    </location>
</feature>
<feature type="transmembrane region" description="Helical" evidence="8">
    <location>
        <begin position="215"/>
        <end position="237"/>
    </location>
</feature>
<feature type="transmembrane region" description="Helical" evidence="8">
    <location>
        <begin position="89"/>
        <end position="111"/>
    </location>
</feature>
<dbReference type="GO" id="GO:0009103">
    <property type="term" value="P:lipopolysaccharide biosynthetic process"/>
    <property type="evidence" value="ECO:0007669"/>
    <property type="project" value="UniProtKB-ARBA"/>
</dbReference>
<evidence type="ECO:0000313" key="10">
    <source>
        <dbReference type="EMBL" id="NYG32712.1"/>
    </source>
</evidence>
<comment type="caution">
    <text evidence="10">The sequence shown here is derived from an EMBL/GenBank/DDBJ whole genome shotgun (WGS) entry which is preliminary data.</text>
</comment>
<evidence type="ECO:0000256" key="3">
    <source>
        <dbReference type="ARBA" id="ARBA00022676"/>
    </source>
</evidence>
<feature type="transmembrane region" description="Helical" evidence="8">
    <location>
        <begin position="356"/>
        <end position="377"/>
    </location>
</feature>
<evidence type="ECO:0000259" key="9">
    <source>
        <dbReference type="Pfam" id="PF13231"/>
    </source>
</evidence>
<organism evidence="10 11">
    <name type="scientific">Sphaerotilus montanus</name>
    <dbReference type="NCBI Taxonomy" id="522889"/>
    <lineage>
        <taxon>Bacteria</taxon>
        <taxon>Pseudomonadati</taxon>
        <taxon>Pseudomonadota</taxon>
        <taxon>Betaproteobacteria</taxon>
        <taxon>Burkholderiales</taxon>
        <taxon>Sphaerotilaceae</taxon>
        <taxon>Sphaerotilus</taxon>
    </lineage>
</organism>
<evidence type="ECO:0000256" key="6">
    <source>
        <dbReference type="ARBA" id="ARBA00022989"/>
    </source>
</evidence>
<gene>
    <name evidence="10" type="ORF">BDD16_001698</name>
</gene>
<dbReference type="GO" id="GO:0005886">
    <property type="term" value="C:plasma membrane"/>
    <property type="evidence" value="ECO:0007669"/>
    <property type="project" value="UniProtKB-SubCell"/>
</dbReference>
<dbReference type="Proteomes" id="UP000518288">
    <property type="component" value="Unassembled WGS sequence"/>
</dbReference>
<keyword evidence="3" id="KW-0328">Glycosyltransferase</keyword>
<proteinExistence type="predicted"/>
<feature type="transmembrane region" description="Helical" evidence="8">
    <location>
        <begin position="397"/>
        <end position="416"/>
    </location>
</feature>
<dbReference type="RefSeq" id="WP_179633570.1">
    <property type="nucleotide sequence ID" value="NZ_JACCFH010000001.1"/>
</dbReference>
<accession>A0A7Y9U6G9</accession>
<evidence type="ECO:0000256" key="2">
    <source>
        <dbReference type="ARBA" id="ARBA00022475"/>
    </source>
</evidence>
<feature type="domain" description="Glycosyltransferase RgtA/B/C/D-like" evidence="9">
    <location>
        <begin position="68"/>
        <end position="235"/>
    </location>
</feature>
<dbReference type="InterPro" id="IPR038731">
    <property type="entry name" value="RgtA/B/C-like"/>
</dbReference>
<sequence length="546" mass="58223">MAPEHAVSAVPGWRLWAWAVVVLLVGLARLGAVPLFDVDEGAFSEATRELLASGDWGHTTLNGEPRWDKPILTYWLQALSVRAFGLGEFALRLPSVLAAWSWAVAVALFARPRWGEAVALAAGTVVATSLGVLAIGRAATADALLNLWLALTALDLWRHLEAERESPAARQALWRAGLWMGLGLLTKGPVAVLVPGAAVLLFIAGEPRAVWRERLVTLLGDGRAWALMLVVAVPWYAYALDRHGQAFIDGFFIRHNLARYGGTLEGHGGSVGYYLLVLPLLMLPWTPVLGLVVARVRGLWRVPLGRYLLGWAGFVLVFFSLSGTKLPHYALYGLTPLALLVGQALTGPMPDGLRRVFASGLVVLPLALVGGSLLVLLNAPGLQHPLYRALLSAPVEIGGLLGAGALASAWAAWCLWGTRPALPWSESAVSGALGLALLVNAALAPWWGERLQAPVRHAAEAARQQAGPVAAVQWGLHLPSFAVYLQQEAPRRAPRPGELALVRTDQLATLAAGGHWQVVHAERGLSLIRWHGVAATAAAAVTAPRP</sequence>
<dbReference type="EMBL" id="JACCFH010000001">
    <property type="protein sequence ID" value="NYG32712.1"/>
    <property type="molecule type" value="Genomic_DNA"/>
</dbReference>
<evidence type="ECO:0000256" key="5">
    <source>
        <dbReference type="ARBA" id="ARBA00022692"/>
    </source>
</evidence>
<comment type="subcellular location">
    <subcellularLocation>
        <location evidence="1">Cell membrane</location>
        <topology evidence="1">Multi-pass membrane protein</topology>
    </subcellularLocation>
</comment>
<keyword evidence="5 8" id="KW-0812">Transmembrane</keyword>
<dbReference type="AlphaFoldDB" id="A0A7Y9U6G9"/>
<feature type="transmembrane region" description="Helical" evidence="8">
    <location>
        <begin position="271"/>
        <end position="292"/>
    </location>
</feature>
<dbReference type="PANTHER" id="PTHR33908:SF3">
    <property type="entry name" value="UNDECAPRENYL PHOSPHATE-ALPHA-4-AMINO-4-DEOXY-L-ARABINOSE ARABINOSYL TRANSFERASE"/>
    <property type="match status" value="1"/>
</dbReference>
<dbReference type="InterPro" id="IPR050297">
    <property type="entry name" value="LipidA_mod_glycosyltrf_83"/>
</dbReference>
<keyword evidence="2" id="KW-1003">Cell membrane</keyword>
<keyword evidence="6 8" id="KW-1133">Transmembrane helix</keyword>
<evidence type="ECO:0000313" key="11">
    <source>
        <dbReference type="Proteomes" id="UP000518288"/>
    </source>
</evidence>
<evidence type="ECO:0000256" key="1">
    <source>
        <dbReference type="ARBA" id="ARBA00004651"/>
    </source>
</evidence>
<feature type="transmembrane region" description="Helical" evidence="8">
    <location>
        <begin position="304"/>
        <end position="323"/>
    </location>
</feature>
<name>A0A7Y9U6G9_9BURK</name>
<dbReference type="Pfam" id="PF13231">
    <property type="entry name" value="PMT_2"/>
    <property type="match status" value="1"/>
</dbReference>
<dbReference type="PANTHER" id="PTHR33908">
    <property type="entry name" value="MANNOSYLTRANSFERASE YKCB-RELATED"/>
    <property type="match status" value="1"/>
</dbReference>
<evidence type="ECO:0000256" key="7">
    <source>
        <dbReference type="ARBA" id="ARBA00023136"/>
    </source>
</evidence>
<keyword evidence="4 10" id="KW-0808">Transferase</keyword>
<reference evidence="10 11" key="1">
    <citation type="submission" date="2020-07" db="EMBL/GenBank/DDBJ databases">
        <title>Genomic Encyclopedia of Archaeal and Bacterial Type Strains, Phase II (KMG-II): from individual species to whole genera.</title>
        <authorList>
            <person name="Goeker M."/>
        </authorList>
    </citation>
    <scope>NUCLEOTIDE SEQUENCE [LARGE SCALE GENOMIC DNA]</scope>
    <source>
        <strain evidence="10 11">DSM 21226</strain>
    </source>
</reference>
<feature type="transmembrane region" description="Helical" evidence="8">
    <location>
        <begin position="180"/>
        <end position="203"/>
    </location>
</feature>
<keyword evidence="7 8" id="KW-0472">Membrane</keyword>
<protein>
    <submittedName>
        <fullName evidence="10">4-amino-4-deoxy-L-arabinose transferase-like glycosyltransferase</fullName>
    </submittedName>
</protein>
<evidence type="ECO:0000256" key="4">
    <source>
        <dbReference type="ARBA" id="ARBA00022679"/>
    </source>
</evidence>
<feature type="transmembrane region" description="Helical" evidence="8">
    <location>
        <begin position="117"/>
        <end position="136"/>
    </location>
</feature>
<evidence type="ECO:0000256" key="8">
    <source>
        <dbReference type="SAM" id="Phobius"/>
    </source>
</evidence>
<keyword evidence="11" id="KW-1185">Reference proteome</keyword>
<feature type="transmembrane region" description="Helical" evidence="8">
    <location>
        <begin position="15"/>
        <end position="36"/>
    </location>
</feature>